<dbReference type="Pfam" id="PF07914">
    <property type="entry name" value="DUF1679"/>
    <property type="match status" value="1"/>
</dbReference>
<dbReference type="InterPro" id="IPR012877">
    <property type="entry name" value="Dhs-27"/>
</dbReference>
<reference evidence="2" key="1">
    <citation type="submission" date="2022-11" db="UniProtKB">
        <authorList>
            <consortium name="WormBaseParasite"/>
        </authorList>
    </citation>
    <scope>IDENTIFICATION</scope>
</reference>
<evidence type="ECO:0000313" key="1">
    <source>
        <dbReference type="Proteomes" id="UP000887578"/>
    </source>
</evidence>
<dbReference type="InterPro" id="IPR011009">
    <property type="entry name" value="Kinase-like_dom_sf"/>
</dbReference>
<keyword evidence="1" id="KW-1185">Reference proteome</keyword>
<dbReference type="Proteomes" id="UP000887578">
    <property type="component" value="Unplaced"/>
</dbReference>
<dbReference type="Gene3D" id="3.90.1200.10">
    <property type="match status" value="1"/>
</dbReference>
<accession>A0A914PPS1</accession>
<protein>
    <submittedName>
        <fullName evidence="2">Aminoglycoside phosphotransferase domain-containing protein</fullName>
    </submittedName>
</protein>
<sequence length="188" mass="21624">MNKLRKFYMNRDFALYSAKQAHLDLGMKSVIVHGDMHSGNIMWAIDEEGNILNELAAFVDWQIMHEGSPMSDLARFLTHCCDGVVRRQAEIFAVEFYHECLTKEFGGKNVPYTIEQLKKAYNYAFLTQAFYGIGITELMYSANADKIPSESLKSAYYDFAVQKVLHLFEDADKLLEGEMKEVFEKYGL</sequence>
<dbReference type="AlphaFoldDB" id="A0A914PPS1"/>
<evidence type="ECO:0000313" key="2">
    <source>
        <dbReference type="WBParaSite" id="PDA_v2.g18077.t1"/>
    </source>
</evidence>
<proteinExistence type="predicted"/>
<dbReference type="SUPFAM" id="SSF56112">
    <property type="entry name" value="Protein kinase-like (PK-like)"/>
    <property type="match status" value="1"/>
</dbReference>
<dbReference type="InterPro" id="IPR052961">
    <property type="entry name" value="Oxido-Kinase-like_Enzymes"/>
</dbReference>
<dbReference type="PANTHER" id="PTHR23020:SF41">
    <property type="entry name" value="AMINOGLYCOSIDE PHOSPHOTRANSFERASE DOMAIN-CONTAINING PROTEIN"/>
    <property type="match status" value="1"/>
</dbReference>
<name>A0A914PPS1_9BILA</name>
<organism evidence="1 2">
    <name type="scientific">Panagrolaimus davidi</name>
    <dbReference type="NCBI Taxonomy" id="227884"/>
    <lineage>
        <taxon>Eukaryota</taxon>
        <taxon>Metazoa</taxon>
        <taxon>Ecdysozoa</taxon>
        <taxon>Nematoda</taxon>
        <taxon>Chromadorea</taxon>
        <taxon>Rhabditida</taxon>
        <taxon>Tylenchina</taxon>
        <taxon>Panagrolaimomorpha</taxon>
        <taxon>Panagrolaimoidea</taxon>
        <taxon>Panagrolaimidae</taxon>
        <taxon>Panagrolaimus</taxon>
    </lineage>
</organism>
<dbReference type="WBParaSite" id="PDA_v2.g18077.t1">
    <property type="protein sequence ID" value="PDA_v2.g18077.t1"/>
    <property type="gene ID" value="PDA_v2.g18077"/>
</dbReference>
<dbReference type="PANTHER" id="PTHR23020">
    <property type="entry name" value="UNCHARACTERIZED NUCLEAR HORMONE RECEPTOR-RELATED"/>
    <property type="match status" value="1"/>
</dbReference>